<feature type="compositionally biased region" description="Low complexity" evidence="6">
    <location>
        <begin position="246"/>
        <end position="269"/>
    </location>
</feature>
<evidence type="ECO:0000256" key="1">
    <source>
        <dbReference type="ARBA" id="ARBA00004167"/>
    </source>
</evidence>
<feature type="transmembrane region" description="Helical" evidence="7">
    <location>
        <begin position="279"/>
        <end position="301"/>
    </location>
</feature>
<dbReference type="KEGG" id="tpal:117651819"/>
<organism evidence="11">
    <name type="scientific">Thrips palmi</name>
    <name type="common">Melon thrips</name>
    <dbReference type="NCBI Taxonomy" id="161013"/>
    <lineage>
        <taxon>Eukaryota</taxon>
        <taxon>Metazoa</taxon>
        <taxon>Ecdysozoa</taxon>
        <taxon>Arthropoda</taxon>
        <taxon>Hexapoda</taxon>
        <taxon>Insecta</taxon>
        <taxon>Pterygota</taxon>
        <taxon>Neoptera</taxon>
        <taxon>Paraneoptera</taxon>
        <taxon>Thysanoptera</taxon>
        <taxon>Terebrantia</taxon>
        <taxon>Thripoidea</taxon>
        <taxon>Thripidae</taxon>
        <taxon>Thrips</taxon>
    </lineage>
</organism>
<proteinExistence type="inferred from homology"/>
<feature type="domain" description="V-type proton ATPase subunit S1/VOA1 transmembrane" evidence="9">
    <location>
        <begin position="275"/>
        <end position="313"/>
    </location>
</feature>
<protein>
    <submittedName>
        <fullName evidence="11">Uncharacterized protein LOC117651819</fullName>
    </submittedName>
</protein>
<feature type="signal peptide" evidence="8">
    <location>
        <begin position="1"/>
        <end position="21"/>
    </location>
</feature>
<dbReference type="InterPro" id="IPR046756">
    <property type="entry name" value="VAS1/VOA1_TM"/>
</dbReference>
<dbReference type="AlphaFoldDB" id="A0A6P9A4D8"/>
<dbReference type="PANTHER" id="PTHR12471">
    <property type="entry name" value="VACUOLAR ATP SYNTHASE SUBUNIT S1"/>
    <property type="match status" value="1"/>
</dbReference>
<dbReference type="GeneID" id="117651819"/>
<evidence type="ECO:0000256" key="7">
    <source>
        <dbReference type="SAM" id="Phobius"/>
    </source>
</evidence>
<feature type="region of interest" description="Disordered" evidence="6">
    <location>
        <begin position="212"/>
        <end position="271"/>
    </location>
</feature>
<dbReference type="InterPro" id="IPR008388">
    <property type="entry name" value="Ac45_acc_su"/>
</dbReference>
<evidence type="ECO:0000256" key="2">
    <source>
        <dbReference type="ARBA" id="ARBA00009037"/>
    </source>
</evidence>
<evidence type="ECO:0000259" key="9">
    <source>
        <dbReference type="Pfam" id="PF20520"/>
    </source>
</evidence>
<dbReference type="RefSeq" id="XP_034252104.1">
    <property type="nucleotide sequence ID" value="XM_034396213.1"/>
</dbReference>
<feature type="chain" id="PRO_5028477456" evidence="8">
    <location>
        <begin position="22"/>
        <end position="325"/>
    </location>
</feature>
<gene>
    <name evidence="11" type="primary">LOC117651819</name>
</gene>
<reference evidence="11" key="1">
    <citation type="submission" date="2025-08" db="UniProtKB">
        <authorList>
            <consortium name="RefSeq"/>
        </authorList>
    </citation>
    <scope>IDENTIFICATION</scope>
    <source>
        <tissue evidence="11">Total insect</tissue>
    </source>
</reference>
<evidence type="ECO:0000256" key="6">
    <source>
        <dbReference type="SAM" id="MobiDB-lite"/>
    </source>
</evidence>
<evidence type="ECO:0000256" key="4">
    <source>
        <dbReference type="ARBA" id="ARBA00022989"/>
    </source>
</evidence>
<keyword evidence="4 7" id="KW-1133">Transmembrane helix</keyword>
<evidence type="ECO:0000256" key="3">
    <source>
        <dbReference type="ARBA" id="ARBA00022692"/>
    </source>
</evidence>
<name>A0A6P9A4D8_THRPL</name>
<dbReference type="GO" id="GO:0001671">
    <property type="term" value="F:ATPase activator activity"/>
    <property type="evidence" value="ECO:0007669"/>
    <property type="project" value="TreeGrafter"/>
</dbReference>
<keyword evidence="8" id="KW-0732">Signal</keyword>
<accession>A0A6P9A4D8</accession>
<evidence type="ECO:0000313" key="10">
    <source>
        <dbReference type="Proteomes" id="UP000515158"/>
    </source>
</evidence>
<dbReference type="OrthoDB" id="9985059at2759"/>
<evidence type="ECO:0000256" key="8">
    <source>
        <dbReference type="SAM" id="SignalP"/>
    </source>
</evidence>
<dbReference type="Proteomes" id="UP000515158">
    <property type="component" value="Unplaced"/>
</dbReference>
<keyword evidence="10" id="KW-1185">Reference proteome</keyword>
<dbReference type="Pfam" id="PF20520">
    <property type="entry name" value="Ac45-VOA1_TM"/>
    <property type="match status" value="1"/>
</dbReference>
<dbReference type="GO" id="GO:0033176">
    <property type="term" value="C:proton-transporting V-type ATPase complex"/>
    <property type="evidence" value="ECO:0007669"/>
    <property type="project" value="TreeGrafter"/>
</dbReference>
<evidence type="ECO:0000313" key="11">
    <source>
        <dbReference type="RefSeq" id="XP_034252104.1"/>
    </source>
</evidence>
<dbReference type="InParanoid" id="A0A6P9A4D8"/>
<sequence>MSISTVFGLLVLGVIAPCVLSADLVPVLLWDSFRDVTSKPNTIPVLSKVSQEEFRGVLTKKLQNDPVVIVFAEENLSIEDLSWQDDTGRGAFPNLHNLSQSGDASLLYLPFVDSPLAVLEHMFPQNPGWNEAILGPEGIPILSEDTPYSNFLRVNLEDAKVSDGRSDLLKRHDSTIYNIYQGLRHNHDHVIAIYTSLHSSWHVEEEIKSRKIREAQENSEKTEAEKVERENEEVAEGEAAAEKATTESTPSSSTPRSSALPSPTPTSGPQAEWPQFMTIPILSGLMVTSILLGILGFAISAMMEIKPMLRFDDPKGKSLQFAVQD</sequence>
<dbReference type="GO" id="GO:0030641">
    <property type="term" value="P:regulation of cellular pH"/>
    <property type="evidence" value="ECO:0007669"/>
    <property type="project" value="TreeGrafter"/>
</dbReference>
<feature type="compositionally biased region" description="Basic and acidic residues" evidence="6">
    <location>
        <begin position="212"/>
        <end position="229"/>
    </location>
</feature>
<keyword evidence="3 7" id="KW-0812">Transmembrane</keyword>
<comment type="subcellular location">
    <subcellularLocation>
        <location evidence="1">Membrane</location>
        <topology evidence="1">Single-pass membrane protein</topology>
    </subcellularLocation>
</comment>
<evidence type="ECO:0000256" key="5">
    <source>
        <dbReference type="ARBA" id="ARBA00023136"/>
    </source>
</evidence>
<comment type="similarity">
    <text evidence="2">Belongs to the vacuolar ATPase subunit S1 family.</text>
</comment>
<dbReference type="PANTHER" id="PTHR12471:SF7">
    <property type="entry name" value="V-TYPE PROTON ATPASE SUBUNIT S1"/>
    <property type="match status" value="1"/>
</dbReference>
<keyword evidence="5 7" id="KW-0472">Membrane</keyword>